<keyword evidence="4" id="KW-1185">Reference proteome</keyword>
<dbReference type="SMART" id="SM00450">
    <property type="entry name" value="RHOD"/>
    <property type="match status" value="1"/>
</dbReference>
<dbReference type="InterPro" id="IPR001763">
    <property type="entry name" value="Rhodanese-like_dom"/>
</dbReference>
<accession>A0ABQ9NXU9</accession>
<protein>
    <recommendedName>
        <fullName evidence="2">Rhodanese domain-containing protein</fullName>
    </recommendedName>
</protein>
<dbReference type="PANTHER" id="PTHR45431">
    <property type="entry name" value="RHODANESE-LIKE DOMAIN-CONTAINING PROTEIN 15, CHLOROPLASTIC"/>
    <property type="match status" value="1"/>
</dbReference>
<dbReference type="InterPro" id="IPR052367">
    <property type="entry name" value="Thiosulfate_ST/Rhodanese-like"/>
</dbReference>
<feature type="domain" description="Rhodanese" evidence="2">
    <location>
        <begin position="2"/>
        <end position="91"/>
    </location>
</feature>
<evidence type="ECO:0000313" key="3">
    <source>
        <dbReference type="EMBL" id="KAJ9666145.1"/>
    </source>
</evidence>
<dbReference type="Gene3D" id="3.40.250.10">
    <property type="entry name" value="Rhodanese-like domain"/>
    <property type="match status" value="1"/>
</dbReference>
<dbReference type="EMBL" id="JAPDRL010000022">
    <property type="protein sequence ID" value="KAJ9666145.1"/>
    <property type="molecule type" value="Genomic_DNA"/>
</dbReference>
<feature type="compositionally biased region" description="Polar residues" evidence="1">
    <location>
        <begin position="110"/>
        <end position="128"/>
    </location>
</feature>
<evidence type="ECO:0000313" key="4">
    <source>
        <dbReference type="Proteomes" id="UP001172684"/>
    </source>
</evidence>
<dbReference type="Pfam" id="PF00581">
    <property type="entry name" value="Rhodanese"/>
    <property type="match status" value="1"/>
</dbReference>
<sequence length="137" mass="14841">MASANTVLVDVRTPEEFATGPLPDAINIEYQLIDQLLDQVQVKDGDEVVLYCRSGRRSAIAATTLRSMGLKQVRDIGGLEEARKTLLRESKTPAAMHAIGDPSRRKQDSEATTQQSTSGAPLQKSFNTLLDGLQSLG</sequence>
<dbReference type="Proteomes" id="UP001172684">
    <property type="component" value="Unassembled WGS sequence"/>
</dbReference>
<comment type="caution">
    <text evidence="3">The sequence shown here is derived from an EMBL/GenBank/DDBJ whole genome shotgun (WGS) entry which is preliminary data.</text>
</comment>
<gene>
    <name evidence="3" type="ORF">H2201_003823</name>
</gene>
<feature type="region of interest" description="Disordered" evidence="1">
    <location>
        <begin position="86"/>
        <end position="137"/>
    </location>
</feature>
<organism evidence="3 4">
    <name type="scientific">Coniosporium apollinis</name>
    <dbReference type="NCBI Taxonomy" id="61459"/>
    <lineage>
        <taxon>Eukaryota</taxon>
        <taxon>Fungi</taxon>
        <taxon>Dikarya</taxon>
        <taxon>Ascomycota</taxon>
        <taxon>Pezizomycotina</taxon>
        <taxon>Dothideomycetes</taxon>
        <taxon>Dothideomycetes incertae sedis</taxon>
        <taxon>Coniosporium</taxon>
    </lineage>
</organism>
<dbReference type="InterPro" id="IPR036873">
    <property type="entry name" value="Rhodanese-like_dom_sf"/>
</dbReference>
<dbReference type="CDD" id="cd00158">
    <property type="entry name" value="RHOD"/>
    <property type="match status" value="1"/>
</dbReference>
<dbReference type="SUPFAM" id="SSF52821">
    <property type="entry name" value="Rhodanese/Cell cycle control phosphatase"/>
    <property type="match status" value="1"/>
</dbReference>
<evidence type="ECO:0000256" key="1">
    <source>
        <dbReference type="SAM" id="MobiDB-lite"/>
    </source>
</evidence>
<evidence type="ECO:0000259" key="2">
    <source>
        <dbReference type="PROSITE" id="PS50206"/>
    </source>
</evidence>
<dbReference type="PANTHER" id="PTHR45431:SF3">
    <property type="entry name" value="RHODANESE-LIKE DOMAIN-CONTAINING PROTEIN 15, CHLOROPLASTIC"/>
    <property type="match status" value="1"/>
</dbReference>
<name>A0ABQ9NXU9_9PEZI</name>
<reference evidence="3" key="1">
    <citation type="submission" date="2022-10" db="EMBL/GenBank/DDBJ databases">
        <title>Culturing micro-colonial fungi from biological soil crusts in the Mojave desert and describing Neophaeococcomyces mojavensis, and introducing the new genera and species Taxawa tesnikishii.</title>
        <authorList>
            <person name="Kurbessoian T."/>
            <person name="Stajich J.E."/>
        </authorList>
    </citation>
    <scope>NUCLEOTIDE SEQUENCE</scope>
    <source>
        <strain evidence="3">TK_1</strain>
    </source>
</reference>
<proteinExistence type="predicted"/>
<dbReference type="PROSITE" id="PS50206">
    <property type="entry name" value="RHODANESE_3"/>
    <property type="match status" value="1"/>
</dbReference>